<reference evidence="1" key="1">
    <citation type="submission" date="2021-06" db="EMBL/GenBank/DDBJ databases">
        <authorList>
            <person name="Kallberg Y."/>
            <person name="Tangrot J."/>
            <person name="Rosling A."/>
        </authorList>
    </citation>
    <scope>NUCLEOTIDE SEQUENCE</scope>
    <source>
        <strain evidence="1">IL203A</strain>
    </source>
</reference>
<evidence type="ECO:0000313" key="1">
    <source>
        <dbReference type="EMBL" id="CAG8641195.1"/>
    </source>
</evidence>
<keyword evidence="2" id="KW-1185">Reference proteome</keyword>
<accession>A0ACA9N9U1</accession>
<sequence length="391" mass="44156">KRQSGYIPKRIIIISLCILAGIICYSDRSNMSISIVYMANEFNWNHNTQGLVSSSFYFGYILTQIIGGALTDKFGGKRILGIGIGEGPVYPCFQSLISKWFPPEEQTRAVSAINVSNFIGMAISMPISNILGSSQLGWESIFLVFAIIGFIWSVIWHFYGTSDPRDYSNISKEELDWILKSKWTVYSDDNLGHNQSGFDDDRSENDMLLPNDQISSRPHYVHKIPWKFILSRREVWAIILGQLFNSWGFFILLNWLPFFYYEYFNTDINLVGYYTALPYFSYAIVGYIGGCICDYAIYQLKIPVLTVRRSANIIGCLGITVALLFMDIAPKYAGLIFALGNACAMVQAFLGVALTGWILGATDNNWKIVWWSCSLSYILQASIFVSWAGGE</sequence>
<feature type="non-terminal residue" evidence="1">
    <location>
        <position position="1"/>
    </location>
</feature>
<evidence type="ECO:0000313" key="2">
    <source>
        <dbReference type="Proteomes" id="UP000789702"/>
    </source>
</evidence>
<organism evidence="1 2">
    <name type="scientific">Dentiscutata heterogama</name>
    <dbReference type="NCBI Taxonomy" id="1316150"/>
    <lineage>
        <taxon>Eukaryota</taxon>
        <taxon>Fungi</taxon>
        <taxon>Fungi incertae sedis</taxon>
        <taxon>Mucoromycota</taxon>
        <taxon>Glomeromycotina</taxon>
        <taxon>Glomeromycetes</taxon>
        <taxon>Diversisporales</taxon>
        <taxon>Gigasporaceae</taxon>
        <taxon>Dentiscutata</taxon>
    </lineage>
</organism>
<comment type="caution">
    <text evidence="1">The sequence shown here is derived from an EMBL/GenBank/DDBJ whole genome shotgun (WGS) entry which is preliminary data.</text>
</comment>
<name>A0ACA9N9U1_9GLOM</name>
<proteinExistence type="predicted"/>
<dbReference type="EMBL" id="CAJVPU010014593">
    <property type="protein sequence ID" value="CAG8641195.1"/>
    <property type="molecule type" value="Genomic_DNA"/>
</dbReference>
<protein>
    <submittedName>
        <fullName evidence="1">182_t:CDS:1</fullName>
    </submittedName>
</protein>
<gene>
    <name evidence="1" type="ORF">DHETER_LOCUS8852</name>
</gene>
<dbReference type="Proteomes" id="UP000789702">
    <property type="component" value="Unassembled WGS sequence"/>
</dbReference>
<feature type="non-terminal residue" evidence="1">
    <location>
        <position position="391"/>
    </location>
</feature>